<comment type="function">
    <text evidence="6">Substrate-binding subunit of tRNA (adenine-N1-)-methyltransferase, which catalyzes the formation of N1-methyladenine at position 58 (m1A58) in initiator methionyl-tRNA.</text>
</comment>
<gene>
    <name evidence="8" type="ORF">MG3_05794</name>
</gene>
<dbReference type="EMBL" id="AJIX01000048">
    <property type="protein sequence ID" value="KGR03386.1"/>
    <property type="molecule type" value="Genomic_DNA"/>
</dbReference>
<feature type="compositionally biased region" description="Polar residues" evidence="7">
    <location>
        <begin position="435"/>
        <end position="453"/>
    </location>
</feature>
<dbReference type="GO" id="GO:0030488">
    <property type="term" value="P:tRNA methylation"/>
    <property type="evidence" value="ECO:0007669"/>
    <property type="project" value="InterPro"/>
</dbReference>
<comment type="similarity">
    <text evidence="2 6">Belongs to the TRM6/GCD10 family.</text>
</comment>
<evidence type="ECO:0000256" key="4">
    <source>
        <dbReference type="ARBA" id="ARBA00022694"/>
    </source>
</evidence>
<reference evidence="8 9" key="1">
    <citation type="submission" date="2013-12" db="EMBL/GenBank/DDBJ databases">
        <title>The Genome Sequence of Candida albicans P78048.</title>
        <authorList>
            <consortium name="The Broad Institute Genome Sequencing Platform"/>
            <consortium name="The Broad Institute Genome Sequencing Center for Infectious Disease"/>
            <person name="Cuomo C."/>
            <person name="Bennett R."/>
            <person name="Hirakawa M."/>
            <person name="Noverr M."/>
            <person name="Mitchell A."/>
            <person name="Young S.K."/>
            <person name="Zeng Q."/>
            <person name="Gargeya S."/>
            <person name="Fitzgerald M."/>
            <person name="Abouelleil A."/>
            <person name="Alvarado L."/>
            <person name="Berlin A.M."/>
            <person name="Chapman S.B."/>
            <person name="Dewar J."/>
            <person name="Goldberg J."/>
            <person name="Griggs A."/>
            <person name="Gujja S."/>
            <person name="Hansen M."/>
            <person name="Howarth C."/>
            <person name="Imamovic A."/>
            <person name="Larimer J."/>
            <person name="McCowan C."/>
            <person name="Murphy C."/>
            <person name="Pearson M."/>
            <person name="Priest M."/>
            <person name="Roberts A."/>
            <person name="Saif S."/>
            <person name="Shea T."/>
            <person name="Sykes S."/>
            <person name="Wortman J."/>
            <person name="Nusbaum C."/>
            <person name="Birren B."/>
        </authorList>
    </citation>
    <scope>NUCLEOTIDE SEQUENCE [LARGE SCALE GENOMIC DNA]</scope>
    <source>
        <strain evidence="8 9">P78048</strain>
    </source>
</reference>
<comment type="subcellular location">
    <subcellularLocation>
        <location evidence="1 6">Nucleus</location>
    </subcellularLocation>
</comment>
<evidence type="ECO:0000256" key="3">
    <source>
        <dbReference type="ARBA" id="ARBA00021704"/>
    </source>
</evidence>
<keyword evidence="4 6" id="KW-0819">tRNA processing</keyword>
<evidence type="ECO:0000256" key="6">
    <source>
        <dbReference type="PIRNR" id="PIRNR038170"/>
    </source>
</evidence>
<dbReference type="AlphaFoldDB" id="A0AB34PLR4"/>
<dbReference type="PIRSF" id="PIRSF038170">
    <property type="entry name" value="tRNA_m1A_mtfrase"/>
    <property type="match status" value="1"/>
</dbReference>
<evidence type="ECO:0000313" key="9">
    <source>
        <dbReference type="Proteomes" id="UP000030161"/>
    </source>
</evidence>
<evidence type="ECO:0000256" key="1">
    <source>
        <dbReference type="ARBA" id="ARBA00004123"/>
    </source>
</evidence>
<dbReference type="GO" id="GO:0005634">
    <property type="term" value="C:nucleus"/>
    <property type="evidence" value="ECO:0007669"/>
    <property type="project" value="UniProtKB-SubCell"/>
</dbReference>
<dbReference type="PANTHER" id="PTHR12945:SF0">
    <property type="entry name" value="TRNA (ADENINE(58)-N(1))-METHYLTRANSFERASE NON-CATALYTIC SUBUNIT TRM6"/>
    <property type="match status" value="1"/>
</dbReference>
<name>A0AB34PLR4_CANAX</name>
<keyword evidence="5 6" id="KW-0539">Nucleus</keyword>
<protein>
    <recommendedName>
        <fullName evidence="3 6">tRNA (adenine(58)-N(1))-methyltransferase non-catalytic subunit TRM6</fullName>
    </recommendedName>
</protein>
<organism evidence="8 9">
    <name type="scientific">Candida albicans P78048</name>
    <dbReference type="NCBI Taxonomy" id="1094989"/>
    <lineage>
        <taxon>Eukaryota</taxon>
        <taxon>Fungi</taxon>
        <taxon>Dikarya</taxon>
        <taxon>Ascomycota</taxon>
        <taxon>Saccharomycotina</taxon>
        <taxon>Pichiomycetes</taxon>
        <taxon>Debaryomycetaceae</taxon>
        <taxon>Candida/Lodderomyces clade</taxon>
        <taxon>Candida</taxon>
    </lineage>
</organism>
<proteinExistence type="inferred from homology"/>
<dbReference type="GO" id="GO:0031515">
    <property type="term" value="C:tRNA (m1A) methyltransferase complex"/>
    <property type="evidence" value="ECO:0007669"/>
    <property type="project" value="UniProtKB-UniRule"/>
</dbReference>
<comment type="caution">
    <text evidence="8">The sequence shown here is derived from an EMBL/GenBank/DDBJ whole genome shotgun (WGS) entry which is preliminary data.</text>
</comment>
<dbReference type="Proteomes" id="UP000030161">
    <property type="component" value="Unassembled WGS sequence"/>
</dbReference>
<evidence type="ECO:0000313" key="8">
    <source>
        <dbReference type="EMBL" id="KGR03386.1"/>
    </source>
</evidence>
<comment type="subunit">
    <text evidence="6">Heterotetramer.</text>
</comment>
<dbReference type="PANTHER" id="PTHR12945">
    <property type="entry name" value="TRANSLATION INITIATION FACTOR EIF3-RELATED"/>
    <property type="match status" value="1"/>
</dbReference>
<evidence type="ECO:0000256" key="2">
    <source>
        <dbReference type="ARBA" id="ARBA00008320"/>
    </source>
</evidence>
<accession>A0AB34PLR4</accession>
<sequence>MSDFKKSETTIQSGQHVLIRLPSEGLKIVHLQDTGIIGLGKFGSFEVSNILGYPLGTSFEIIEDHKVKPIKSISTLDLTDSDETVQRQELTKMFSDSAENNQNIINIGSKIQKLSKDDIDELKKSGASSNVGQMIIEKMIAGHEGFDKKTIFSQQKYLKRKQQKFLRRFTVDYLGGSELLQYYIEKDLNRVLDLSVETLGLMLTYSNVRPGGKYLIIDETGGVLTYAMMERMNCEGTIVSIHENEHANLIALRYSDYGNELETKTVKSVNWLQFIDPQSERIDWTDLPDEEVKKIKNKSQYKKRRDRALQINEVIQLVEEGNFDAFISVSTLNMSEVLEYVLPKIGGSRPIVVYNQFKESLLEVQQALSGDKRVLAPSIYETRVRPYQTIPGRMHPVMTNRGGGGYILWGTRVIPHDAITAVGKGFAKRKRVETPSKTDTGTVEVQNDQENSA</sequence>
<evidence type="ECO:0000256" key="5">
    <source>
        <dbReference type="ARBA" id="ARBA00023242"/>
    </source>
</evidence>
<dbReference type="InterPro" id="IPR017423">
    <property type="entry name" value="TRM6"/>
</dbReference>
<dbReference type="Pfam" id="PF04189">
    <property type="entry name" value="Gcd10p"/>
    <property type="match status" value="1"/>
</dbReference>
<feature type="region of interest" description="Disordered" evidence="7">
    <location>
        <begin position="430"/>
        <end position="453"/>
    </location>
</feature>
<evidence type="ECO:0000256" key="7">
    <source>
        <dbReference type="SAM" id="MobiDB-lite"/>
    </source>
</evidence>
<dbReference type="SMR" id="A0AB34PLR4"/>